<dbReference type="PROSITE" id="PS50931">
    <property type="entry name" value="HTH_LYSR"/>
    <property type="match status" value="1"/>
</dbReference>
<keyword evidence="4" id="KW-0804">Transcription</keyword>
<dbReference type="InterPro" id="IPR036388">
    <property type="entry name" value="WH-like_DNA-bd_sf"/>
</dbReference>
<evidence type="ECO:0000313" key="6">
    <source>
        <dbReference type="EMBL" id="KTT96628.1"/>
    </source>
</evidence>
<dbReference type="AlphaFoldDB" id="A0A147IMY3"/>
<accession>A0A147IMY3</accession>
<dbReference type="GO" id="GO:0003677">
    <property type="term" value="F:DNA binding"/>
    <property type="evidence" value="ECO:0007669"/>
    <property type="project" value="UniProtKB-KW"/>
</dbReference>
<dbReference type="CDD" id="cd08414">
    <property type="entry name" value="PBP2_LTTR_aromatics_like"/>
    <property type="match status" value="1"/>
</dbReference>
<comment type="similarity">
    <text evidence="1">Belongs to the LysR transcriptional regulatory family.</text>
</comment>
<dbReference type="InterPro" id="IPR036390">
    <property type="entry name" value="WH_DNA-bd_sf"/>
</dbReference>
<evidence type="ECO:0000256" key="4">
    <source>
        <dbReference type="ARBA" id="ARBA00023163"/>
    </source>
</evidence>
<dbReference type="EMBL" id="LDTE01000104">
    <property type="protein sequence ID" value="KTT96628.1"/>
    <property type="molecule type" value="Genomic_DNA"/>
</dbReference>
<dbReference type="PANTHER" id="PTHR30346:SF0">
    <property type="entry name" value="HCA OPERON TRANSCRIPTIONAL ACTIVATOR HCAR"/>
    <property type="match status" value="1"/>
</dbReference>
<evidence type="ECO:0000259" key="5">
    <source>
        <dbReference type="PROSITE" id="PS50931"/>
    </source>
</evidence>
<dbReference type="FunFam" id="1.10.10.10:FF:000001">
    <property type="entry name" value="LysR family transcriptional regulator"/>
    <property type="match status" value="1"/>
</dbReference>
<name>A0A147IMY3_9SPHN</name>
<dbReference type="InterPro" id="IPR005119">
    <property type="entry name" value="LysR_subst-bd"/>
</dbReference>
<comment type="caution">
    <text evidence="6">The sequence shown here is derived from an EMBL/GenBank/DDBJ whole genome shotgun (WGS) entry which is preliminary data.</text>
</comment>
<dbReference type="GO" id="GO:0032993">
    <property type="term" value="C:protein-DNA complex"/>
    <property type="evidence" value="ECO:0007669"/>
    <property type="project" value="TreeGrafter"/>
</dbReference>
<reference evidence="6 7" key="1">
    <citation type="journal article" date="2016" name="Front. Microbiol.">
        <title>Genomic Resource of Rice Seed Associated Bacteria.</title>
        <authorList>
            <person name="Midha S."/>
            <person name="Bansal K."/>
            <person name="Sharma S."/>
            <person name="Kumar N."/>
            <person name="Patil P.P."/>
            <person name="Chaudhry V."/>
            <person name="Patil P.B."/>
        </authorList>
    </citation>
    <scope>NUCLEOTIDE SEQUENCE [LARGE SCALE GENOMIC DNA]</scope>
    <source>
        <strain evidence="6 7">SB4</strain>
    </source>
</reference>
<evidence type="ECO:0000313" key="7">
    <source>
        <dbReference type="Proteomes" id="UP000074072"/>
    </source>
</evidence>
<evidence type="ECO:0000256" key="2">
    <source>
        <dbReference type="ARBA" id="ARBA00023015"/>
    </source>
</evidence>
<organism evidence="6 7">
    <name type="scientific">Sphingomonas sanguinis</name>
    <dbReference type="NCBI Taxonomy" id="33051"/>
    <lineage>
        <taxon>Bacteria</taxon>
        <taxon>Pseudomonadati</taxon>
        <taxon>Pseudomonadota</taxon>
        <taxon>Alphaproteobacteria</taxon>
        <taxon>Sphingomonadales</taxon>
        <taxon>Sphingomonadaceae</taxon>
        <taxon>Sphingomonas</taxon>
    </lineage>
</organism>
<dbReference type="SUPFAM" id="SSF46785">
    <property type="entry name" value="Winged helix' DNA-binding domain"/>
    <property type="match status" value="1"/>
</dbReference>
<dbReference type="SUPFAM" id="SSF53850">
    <property type="entry name" value="Periplasmic binding protein-like II"/>
    <property type="match status" value="1"/>
</dbReference>
<dbReference type="PATRIC" id="fig|33051.4.peg.405"/>
<dbReference type="Pfam" id="PF03466">
    <property type="entry name" value="LysR_substrate"/>
    <property type="match status" value="1"/>
</dbReference>
<dbReference type="Pfam" id="PF00126">
    <property type="entry name" value="HTH_1"/>
    <property type="match status" value="1"/>
</dbReference>
<feature type="domain" description="HTH lysR-type" evidence="5">
    <location>
        <begin position="11"/>
        <end position="68"/>
    </location>
</feature>
<evidence type="ECO:0000256" key="3">
    <source>
        <dbReference type="ARBA" id="ARBA00023125"/>
    </source>
</evidence>
<dbReference type="InterPro" id="IPR000847">
    <property type="entry name" value="LysR_HTH_N"/>
</dbReference>
<proteinExistence type="inferred from homology"/>
<dbReference type="Gene3D" id="3.40.190.10">
    <property type="entry name" value="Periplasmic binding protein-like II"/>
    <property type="match status" value="2"/>
</dbReference>
<keyword evidence="3" id="KW-0238">DNA-binding</keyword>
<sequence>MCTVVDWPLKVGLHHLRYFIAAAEHGSFRKAGVALAVEESSISRRIRDLEDCLGASLFQRHNGGVTLTVAGRQFLQEARTAMRHLGHGARDVGSIGRSESGYIRVGIFSSLASGFLRDLFQAYHAGRAGVQIDFSDGHPAEHIAAVRLHQLDVAFVTGTAQHGDCETVHLWSEQVFAVLPTAHSLAERQFLVWQDLIGETFIVSEQAPGREIHDFLIRHLSGLGRYPEVSRQNVGSDNLLSLVAIGRGLTLTSEATTSARLLGVVYRPIAGEMLPFSAVWSPNNDNPALRRLLSMALERRRCELHASA</sequence>
<dbReference type="Proteomes" id="UP000074072">
    <property type="component" value="Unassembled WGS sequence"/>
</dbReference>
<gene>
    <name evidence="6" type="ORF">SB4_15030</name>
</gene>
<dbReference type="PANTHER" id="PTHR30346">
    <property type="entry name" value="TRANSCRIPTIONAL DUAL REGULATOR HCAR-RELATED"/>
    <property type="match status" value="1"/>
</dbReference>
<evidence type="ECO:0000256" key="1">
    <source>
        <dbReference type="ARBA" id="ARBA00009437"/>
    </source>
</evidence>
<protein>
    <submittedName>
        <fullName evidence="6">LysR family transcriptional regulator</fullName>
    </submittedName>
</protein>
<dbReference type="GO" id="GO:0003700">
    <property type="term" value="F:DNA-binding transcription factor activity"/>
    <property type="evidence" value="ECO:0007669"/>
    <property type="project" value="InterPro"/>
</dbReference>
<dbReference type="Gene3D" id="1.10.10.10">
    <property type="entry name" value="Winged helix-like DNA-binding domain superfamily/Winged helix DNA-binding domain"/>
    <property type="match status" value="1"/>
</dbReference>
<keyword evidence="2" id="KW-0805">Transcription regulation</keyword>